<dbReference type="AlphaFoldDB" id="A0A0F6YFD8"/>
<dbReference type="InterPro" id="IPR023393">
    <property type="entry name" value="START-like_dom_sf"/>
</dbReference>
<protein>
    <submittedName>
        <fullName evidence="3">Aha1 domain protein</fullName>
    </submittedName>
</protein>
<dbReference type="STRING" id="927083.DB32_000687"/>
<dbReference type="Proteomes" id="UP000034883">
    <property type="component" value="Chromosome"/>
</dbReference>
<dbReference type="KEGG" id="samy:DB32_000687"/>
<dbReference type="OrthoDB" id="8117292at2"/>
<reference evidence="3 4" key="1">
    <citation type="submission" date="2015-03" db="EMBL/GenBank/DDBJ databases">
        <title>Genome assembly of Sandaracinus amylolyticus DSM 53668.</title>
        <authorList>
            <person name="Sharma G."/>
            <person name="Subramanian S."/>
        </authorList>
    </citation>
    <scope>NUCLEOTIDE SEQUENCE [LARGE SCALE GENOMIC DNA]</scope>
    <source>
        <strain evidence="3 4">DSM 53668</strain>
    </source>
</reference>
<dbReference type="Gene3D" id="3.30.530.20">
    <property type="match status" value="1"/>
</dbReference>
<accession>A0A0F6YFD8</accession>
<name>A0A0F6YFD8_9BACT</name>
<gene>
    <name evidence="3" type="ORF">DB32_000687</name>
</gene>
<dbReference type="InterPro" id="IPR013538">
    <property type="entry name" value="ASHA1/2-like_C"/>
</dbReference>
<evidence type="ECO:0000256" key="1">
    <source>
        <dbReference type="ARBA" id="ARBA00006817"/>
    </source>
</evidence>
<evidence type="ECO:0000313" key="4">
    <source>
        <dbReference type="Proteomes" id="UP000034883"/>
    </source>
</evidence>
<dbReference type="EMBL" id="CP011125">
    <property type="protein sequence ID" value="AKF03538.1"/>
    <property type="molecule type" value="Genomic_DNA"/>
</dbReference>
<evidence type="ECO:0000259" key="2">
    <source>
        <dbReference type="Pfam" id="PF08327"/>
    </source>
</evidence>
<dbReference type="Pfam" id="PF08327">
    <property type="entry name" value="AHSA1"/>
    <property type="match status" value="1"/>
</dbReference>
<dbReference type="CDD" id="cd08899">
    <property type="entry name" value="SRPBCC_CalC_Aha1-like_6"/>
    <property type="match status" value="1"/>
</dbReference>
<evidence type="ECO:0000313" key="3">
    <source>
        <dbReference type="EMBL" id="AKF03538.1"/>
    </source>
</evidence>
<comment type="similarity">
    <text evidence="1">Belongs to the AHA1 family.</text>
</comment>
<feature type="domain" description="Activator of Hsp90 ATPase homologue 1/2-like C-terminal" evidence="2">
    <location>
        <begin position="32"/>
        <end position="145"/>
    </location>
</feature>
<keyword evidence="4" id="KW-1185">Reference proteome</keyword>
<sequence length="209" mass="22661">MRNAFGAEFRRLEDRDHLGQRAMVAVAIRTYDTTIEDLWEALTSPERLPRWFLPIEGDLKLGGRYQLVGNAGGTITRCDRPEALDVTWEFGGGVSWVNVRLAPDGKRTKLTLEHIAPRDGVGEEHLAKYGPGAVGIGWDLALYGLALHIDAGGAPVDRAAVDAWMASSEGKAFVRASGDAWGDAHAASGEDREAAREKAERTIAFYTGG</sequence>
<dbReference type="SUPFAM" id="SSF55961">
    <property type="entry name" value="Bet v1-like"/>
    <property type="match status" value="1"/>
</dbReference>
<dbReference type="RefSeq" id="WP_053230986.1">
    <property type="nucleotide sequence ID" value="NZ_CP011125.1"/>
</dbReference>
<organism evidence="3 4">
    <name type="scientific">Sandaracinus amylolyticus</name>
    <dbReference type="NCBI Taxonomy" id="927083"/>
    <lineage>
        <taxon>Bacteria</taxon>
        <taxon>Pseudomonadati</taxon>
        <taxon>Myxococcota</taxon>
        <taxon>Polyangia</taxon>
        <taxon>Polyangiales</taxon>
        <taxon>Sandaracinaceae</taxon>
        <taxon>Sandaracinus</taxon>
    </lineage>
</organism>
<proteinExistence type="inferred from homology"/>